<name>A0ABX7W7K9_9GAMM</name>
<protein>
    <recommendedName>
        <fullName evidence="2">Macrodomain Ori protein</fullName>
    </recommendedName>
</protein>
<evidence type="ECO:0000313" key="5">
    <source>
        <dbReference type="Proteomes" id="UP000671868"/>
    </source>
</evidence>
<dbReference type="RefSeq" id="WP_209538004.1">
    <property type="nucleotide sequence ID" value="NZ_CP053381.1"/>
</dbReference>
<evidence type="ECO:0000256" key="2">
    <source>
        <dbReference type="ARBA" id="ARBA00093628"/>
    </source>
</evidence>
<evidence type="ECO:0000256" key="3">
    <source>
        <dbReference type="SAM" id="Coils"/>
    </source>
</evidence>
<accession>A0ABX7W7K9</accession>
<gene>
    <name evidence="4" type="primary">maoP</name>
    <name evidence="4" type="ORF">HNO51_17480</name>
</gene>
<dbReference type="EMBL" id="CP053381">
    <property type="protein sequence ID" value="QTP56316.1"/>
    <property type="molecule type" value="Genomic_DNA"/>
</dbReference>
<feature type="coiled-coil region" evidence="3">
    <location>
        <begin position="72"/>
        <end position="182"/>
    </location>
</feature>
<evidence type="ECO:0000313" key="4">
    <source>
        <dbReference type="EMBL" id="QTP56316.1"/>
    </source>
</evidence>
<comment type="similarity">
    <text evidence="1">Belongs to the MaoP family.</text>
</comment>
<dbReference type="Proteomes" id="UP000671868">
    <property type="component" value="Chromosome"/>
</dbReference>
<sequence>MFQGETEKLENEIFTSQEIRVIEQHGKALIKLALGLLPPTTKEQEDFVRIFQNRALPTTVYEKAMFKYFKNCSEIASKLLLLNDENEKLTKEIRNLKERVGHAEDKKNENIAESAEVIKKLREEKRRAINKNEALEERISQLETAIDKMKKKLSLIPEEEMSRILTKEKESKKNERNKKKEERVKIDCPCLGEVENCSRCYGSGSYEADGYGNPV</sequence>
<proteinExistence type="inferred from homology"/>
<organism evidence="4 5">
    <name type="scientific">Billgrantia sulfidoxydans</name>
    <dbReference type="NCBI Taxonomy" id="2733484"/>
    <lineage>
        <taxon>Bacteria</taxon>
        <taxon>Pseudomonadati</taxon>
        <taxon>Pseudomonadota</taxon>
        <taxon>Gammaproteobacteria</taxon>
        <taxon>Oceanospirillales</taxon>
        <taxon>Halomonadaceae</taxon>
        <taxon>Billgrantia</taxon>
    </lineage>
</organism>
<dbReference type="InterPro" id="IPR007335">
    <property type="entry name" value="DUF413"/>
</dbReference>
<keyword evidence="5" id="KW-1185">Reference proteome</keyword>
<keyword evidence="3" id="KW-0175">Coiled coil</keyword>
<dbReference type="Pfam" id="PF04219">
    <property type="entry name" value="DUF413"/>
    <property type="match status" value="1"/>
</dbReference>
<reference evidence="4 5" key="1">
    <citation type="journal article" date="2021" name="Front. Microbiol.">
        <title>Aerobic Denitrification and Heterotrophic Sulfur Oxidation in the Genus Halomonas Revealed by Six Novel Species Characterizations and Genome-Based Analysis.</title>
        <authorList>
            <person name="Wang L."/>
            <person name="Shao Z."/>
        </authorList>
    </citation>
    <scope>NUCLEOTIDE SEQUENCE [LARGE SCALE GENOMIC DNA]</scope>
    <source>
        <strain evidence="4 5">MCCC 1A11059</strain>
    </source>
</reference>
<evidence type="ECO:0000256" key="1">
    <source>
        <dbReference type="ARBA" id="ARBA00093464"/>
    </source>
</evidence>